<organism evidence="1 2">
    <name type="scientific">Coniella lustricola</name>
    <dbReference type="NCBI Taxonomy" id="2025994"/>
    <lineage>
        <taxon>Eukaryota</taxon>
        <taxon>Fungi</taxon>
        <taxon>Dikarya</taxon>
        <taxon>Ascomycota</taxon>
        <taxon>Pezizomycotina</taxon>
        <taxon>Sordariomycetes</taxon>
        <taxon>Sordariomycetidae</taxon>
        <taxon>Diaporthales</taxon>
        <taxon>Schizoparmaceae</taxon>
        <taxon>Coniella</taxon>
    </lineage>
</organism>
<evidence type="ECO:0000313" key="1">
    <source>
        <dbReference type="EMBL" id="PSR90882.1"/>
    </source>
</evidence>
<protein>
    <submittedName>
        <fullName evidence="1">Uncharacterized protein</fullName>
    </submittedName>
</protein>
<evidence type="ECO:0000313" key="2">
    <source>
        <dbReference type="Proteomes" id="UP000241462"/>
    </source>
</evidence>
<dbReference type="AlphaFoldDB" id="A0A2T3ACF9"/>
<accession>A0A2T3ACF9</accession>
<dbReference type="STRING" id="2025994.A0A2T3ACF9"/>
<proteinExistence type="predicted"/>
<dbReference type="Proteomes" id="UP000241462">
    <property type="component" value="Unassembled WGS sequence"/>
</dbReference>
<gene>
    <name evidence="1" type="ORF">BD289DRAFT_430124</name>
</gene>
<dbReference type="OrthoDB" id="5195023at2759"/>
<dbReference type="InParanoid" id="A0A2T3ACF9"/>
<sequence length="343" mass="38957">MMMVIPQIHSPVTVTFSIPSHTTWRVPDSDTSTTPEPAINRCHSLQLPNELSCGTKSASRSQTFAGFICTSKRSHHYLQQQQQQQQHCQVLSHSPIARKFSTVFCYKMNPHHGQYASSTRSISHNGGYHHLESTPSATQPQESGYKCPNTLIVSGYTCIGKTTFQRNDALRHRLLDCSSNVPVQVIDMDSSTYSRDNFPANYLAAIRHQAEGNDDSCGQEPPRILLISTFPGVATQLKSEGFYVAQVYPDKSAETKRKWLRRLAEREEQHSESRLYRLVHAMWDQWFEEMETRDVSFSVKVGAGSYLSTVIGDIYEAFRRTKLEQASRKGFYGHERDKKLGDE</sequence>
<name>A0A2T3ACF9_9PEZI</name>
<dbReference type="EMBL" id="KZ678414">
    <property type="protein sequence ID" value="PSR90882.1"/>
    <property type="molecule type" value="Genomic_DNA"/>
</dbReference>
<keyword evidence="2" id="KW-1185">Reference proteome</keyword>
<reference evidence="1 2" key="1">
    <citation type="journal article" date="2018" name="Mycol. Prog.">
        <title>Coniella lustricola, a new species from submerged detritus.</title>
        <authorList>
            <person name="Raudabaugh D.B."/>
            <person name="Iturriaga T."/>
            <person name="Carver A."/>
            <person name="Mondo S."/>
            <person name="Pangilinan J."/>
            <person name="Lipzen A."/>
            <person name="He G."/>
            <person name="Amirebrahimi M."/>
            <person name="Grigoriev I.V."/>
            <person name="Miller A.N."/>
        </authorList>
    </citation>
    <scope>NUCLEOTIDE SEQUENCE [LARGE SCALE GENOMIC DNA]</scope>
    <source>
        <strain evidence="1 2">B22-T-1</strain>
    </source>
</reference>